<dbReference type="InterPro" id="IPR029052">
    <property type="entry name" value="Metallo-depent_PP-like"/>
</dbReference>
<evidence type="ECO:0000259" key="1">
    <source>
        <dbReference type="Pfam" id="PF19050"/>
    </source>
</evidence>
<dbReference type="InterPro" id="IPR018946">
    <property type="entry name" value="PhoD-like_MPP"/>
</dbReference>
<reference evidence="2 3" key="1">
    <citation type="submission" date="2019-02" db="EMBL/GenBank/DDBJ databases">
        <title>Genomic Encyclopedia of Type Strains, Phase IV (KMG-IV): sequencing the most valuable type-strain genomes for metagenomic binning, comparative biology and taxonomic classification.</title>
        <authorList>
            <person name="Goeker M."/>
        </authorList>
    </citation>
    <scope>NUCLEOTIDE SEQUENCE [LARGE SCALE GENOMIC DNA]</scope>
    <source>
        <strain evidence="2 3">DSM 105135</strain>
    </source>
</reference>
<dbReference type="Gene3D" id="3.60.21.70">
    <property type="entry name" value="PhoD-like phosphatase"/>
    <property type="match status" value="1"/>
</dbReference>
<feature type="domain" description="PhoD-like phosphatase" evidence="1">
    <location>
        <begin position="352"/>
        <end position="436"/>
    </location>
</feature>
<feature type="domain" description="PhoD-like phosphatase" evidence="1">
    <location>
        <begin position="103"/>
        <end position="348"/>
    </location>
</feature>
<gene>
    <name evidence="2" type="ORF">EV700_0976</name>
</gene>
<dbReference type="InterPro" id="IPR038607">
    <property type="entry name" value="PhoD-like_sf"/>
</dbReference>
<dbReference type="AlphaFoldDB" id="A0A4V2G6B8"/>
<dbReference type="RefSeq" id="WP_130411236.1">
    <property type="nucleotide sequence ID" value="NZ_SHKX01000010.1"/>
</dbReference>
<sequence>MSLVLGPILQFRGIHFGRYCVSALVVTPLNAAPPVALFPHPEYALPVVKLAAVPFGSPRYQVWRVDMDVLQGEAARTVDYVVEGVPHRFEVPAAGQTPRMAYVSCNGFSDPKLMKDVGEKFGRWQDLAKAHRAGAYHLLLMGGDQVYSDEMWQAVPALHDWTSLSEAKKTKAAWSQRLQAAVDGFFCNLYLRRWAEPDLQTVFGSVPTIMMWDDHDIMDGWGSYPQALHGCAVYQGIFAVARDYFQLFQLQQPLGVAHPAAIPGQDAFSLGFTGLGEVSLLVPDLRSDRAPTISVPNMPVQPTRIVSAANWNALFAWLDAMRGHKHLLVLSSVPVAYVDLNLLERMLGALPGQQELEDDLRDHWRSVPHQQERLRLIKRLVGHARSAGCQVSILSGDVHVGAMGVIRAAAEGDLPAVGVNQLVSSGIVHPPGPALARWVLEQVADKPELVAEGVSASLERLAGSSHFLIQARNWLALEPDGRGRIWANWHVEGMGHVLTRVV</sequence>
<dbReference type="OrthoDB" id="9795624at2"/>
<evidence type="ECO:0000313" key="3">
    <source>
        <dbReference type="Proteomes" id="UP000292423"/>
    </source>
</evidence>
<accession>A0A4V2G6B8</accession>
<name>A0A4V2G6B8_9GAMM</name>
<proteinExistence type="predicted"/>
<dbReference type="Proteomes" id="UP000292423">
    <property type="component" value="Unassembled WGS sequence"/>
</dbReference>
<dbReference type="CDD" id="cd07389">
    <property type="entry name" value="MPP_PhoD"/>
    <property type="match status" value="1"/>
</dbReference>
<comment type="caution">
    <text evidence="2">The sequence shown here is derived from an EMBL/GenBank/DDBJ whole genome shotgun (WGS) entry which is preliminary data.</text>
</comment>
<organism evidence="2 3">
    <name type="scientific">Fluviicoccus keumensis</name>
    <dbReference type="NCBI Taxonomy" id="1435465"/>
    <lineage>
        <taxon>Bacteria</taxon>
        <taxon>Pseudomonadati</taxon>
        <taxon>Pseudomonadota</taxon>
        <taxon>Gammaproteobacteria</taxon>
        <taxon>Moraxellales</taxon>
        <taxon>Moraxellaceae</taxon>
        <taxon>Fluviicoccus</taxon>
    </lineage>
</organism>
<evidence type="ECO:0000313" key="2">
    <source>
        <dbReference type="EMBL" id="RZU48006.1"/>
    </source>
</evidence>
<dbReference type="EMBL" id="SHKX01000010">
    <property type="protein sequence ID" value="RZU48006.1"/>
    <property type="molecule type" value="Genomic_DNA"/>
</dbReference>
<dbReference type="PANTHER" id="PTHR46689:SF1">
    <property type="entry name" value="PHOD-LIKE PHOSPHATASE DOMAIN-CONTAINING PROTEIN"/>
    <property type="match status" value="1"/>
</dbReference>
<dbReference type="PANTHER" id="PTHR46689">
    <property type="entry name" value="MEMBRANE PROTEIN, PUTATIVE-RELATED"/>
    <property type="match status" value="1"/>
</dbReference>
<dbReference type="GO" id="GO:0016020">
    <property type="term" value="C:membrane"/>
    <property type="evidence" value="ECO:0007669"/>
    <property type="project" value="TreeGrafter"/>
</dbReference>
<protein>
    <recommendedName>
        <fullName evidence="1">PhoD-like phosphatase domain-containing protein</fullName>
    </recommendedName>
</protein>
<dbReference type="Pfam" id="PF19050">
    <property type="entry name" value="PhoD_2"/>
    <property type="match status" value="2"/>
</dbReference>
<dbReference type="InterPro" id="IPR043904">
    <property type="entry name" value="PhoD_2-like"/>
</dbReference>
<keyword evidence="3" id="KW-1185">Reference proteome</keyword>
<dbReference type="SUPFAM" id="SSF56300">
    <property type="entry name" value="Metallo-dependent phosphatases"/>
    <property type="match status" value="1"/>
</dbReference>